<dbReference type="GO" id="GO:0008168">
    <property type="term" value="F:methyltransferase activity"/>
    <property type="evidence" value="ECO:0007669"/>
    <property type="project" value="UniProtKB-KW"/>
</dbReference>
<dbReference type="Proteomes" id="UP000198427">
    <property type="component" value="Unassembled WGS sequence"/>
</dbReference>
<dbReference type="InterPro" id="IPR029063">
    <property type="entry name" value="SAM-dependent_MTases_sf"/>
</dbReference>
<dbReference type="EMBL" id="FZNZ01000045">
    <property type="protein sequence ID" value="SNS12241.1"/>
    <property type="molecule type" value="Genomic_DNA"/>
</dbReference>
<organism evidence="3 4">
    <name type="scientific">Prevotella jejuni</name>
    <dbReference type="NCBI Taxonomy" id="1177574"/>
    <lineage>
        <taxon>Bacteria</taxon>
        <taxon>Pseudomonadati</taxon>
        <taxon>Bacteroidota</taxon>
        <taxon>Bacteroidia</taxon>
        <taxon>Bacteroidales</taxon>
        <taxon>Prevotellaceae</taxon>
        <taxon>Prevotella</taxon>
    </lineage>
</organism>
<keyword evidence="1" id="KW-0808">Transferase</keyword>
<evidence type="ECO:0000259" key="2">
    <source>
        <dbReference type="Pfam" id="PF13649"/>
    </source>
</evidence>
<proteinExistence type="predicted"/>
<dbReference type="InterPro" id="IPR041698">
    <property type="entry name" value="Methyltransf_25"/>
</dbReference>
<gene>
    <name evidence="3" type="ORF">SAMN06265364_1457</name>
</gene>
<feature type="domain" description="Methyltransferase" evidence="2">
    <location>
        <begin position="39"/>
        <end position="131"/>
    </location>
</feature>
<name>A0AA94LM37_9BACT</name>
<reference evidence="3 4" key="1">
    <citation type="submission" date="2017-06" db="EMBL/GenBank/DDBJ databases">
        <authorList>
            <person name="Varghese N."/>
            <person name="Submissions S."/>
        </authorList>
    </citation>
    <scope>NUCLEOTIDE SEQUENCE [LARGE SCALE GENOMIC DNA]</scope>
    <source>
        <strain evidence="3 4">DSM 26989</strain>
    </source>
</reference>
<dbReference type="SUPFAM" id="SSF53335">
    <property type="entry name" value="S-adenosyl-L-methionine-dependent methyltransferases"/>
    <property type="match status" value="1"/>
</dbReference>
<comment type="caution">
    <text evidence="3">The sequence shown here is derived from an EMBL/GenBank/DDBJ whole genome shotgun (WGS) entry which is preliminary data.</text>
</comment>
<dbReference type="CDD" id="cd02440">
    <property type="entry name" value="AdoMet_MTases"/>
    <property type="match status" value="1"/>
</dbReference>
<accession>A0AA94LM37</accession>
<evidence type="ECO:0000313" key="3">
    <source>
        <dbReference type="EMBL" id="SNS12241.1"/>
    </source>
</evidence>
<dbReference type="Gene3D" id="3.40.50.150">
    <property type="entry name" value="Vaccinia Virus protein VP39"/>
    <property type="match status" value="1"/>
</dbReference>
<keyword evidence="3" id="KW-0489">Methyltransferase</keyword>
<sequence>MQSRQLNRRQYFNELATTSEKYFIPYIKRYRQVGKGTKVLEIGCGDGGNLLPFSRMGCDVVGVDMAEGRIRDARKFFQENGAKGRFIASDVFLLKELRHQFDLIVCHDVIEHIDDKEEFMHKCKQLLKTRGG</sequence>
<keyword evidence="4" id="KW-1185">Reference proteome</keyword>
<dbReference type="PANTHER" id="PTHR43861">
    <property type="entry name" value="TRANS-ACONITATE 2-METHYLTRANSFERASE-RELATED"/>
    <property type="match status" value="1"/>
</dbReference>
<evidence type="ECO:0000313" key="4">
    <source>
        <dbReference type="Proteomes" id="UP000198427"/>
    </source>
</evidence>
<evidence type="ECO:0000256" key="1">
    <source>
        <dbReference type="ARBA" id="ARBA00022679"/>
    </source>
</evidence>
<dbReference type="Pfam" id="PF13649">
    <property type="entry name" value="Methyltransf_25"/>
    <property type="match status" value="1"/>
</dbReference>
<protein>
    <submittedName>
        <fullName evidence="3">Methyltransferase domain-containing protein</fullName>
    </submittedName>
</protein>
<dbReference type="GO" id="GO:0032259">
    <property type="term" value="P:methylation"/>
    <property type="evidence" value="ECO:0007669"/>
    <property type="project" value="UniProtKB-KW"/>
</dbReference>
<dbReference type="AlphaFoldDB" id="A0AA94LM37"/>